<feature type="region of interest" description="Disordered" evidence="1">
    <location>
        <begin position="580"/>
        <end position="676"/>
    </location>
</feature>
<keyword evidence="4" id="KW-1185">Reference proteome</keyword>
<feature type="compositionally biased region" description="Low complexity" evidence="1">
    <location>
        <begin position="581"/>
        <end position="676"/>
    </location>
</feature>
<sequence length="765" mass="82064">MAIVIFFTATLLQIVGSELLATTNSFTASNVEPTSDGIWKATMTCHLAFLGKSVSTGNTAHVYTRFGVPITSYTDDLGGAGAVETDPEGRWVIAVVGNSIQDSLSYWLDFTYTRWLGTEYPEGDCRLYSSMQEAVEAKNIEDNEIHFDTFISNASVFLFDKNEVLGGYHVEGWCDFSFPGKYGRNEAYVIINYMMDTDVASYSDDQGGMVLMHGMTGEFTLAQMHDASFTTSSIVFYVATTKEPVQMESCYCLLYSREADARAMVETLYQVTEASPTPGVVGSTSTTVSSEASTTTDGPESSTTTDGPASSTTTDGPESPTTTDGPSSSTTTDGPESSTITDGTQSDITTGGIGSTTSTAGQEFTATALHHDQEARGRDVSGVQLWRKRESTCLHGARLCIADPACVAVRCDLDGGDSKGYSSVTGIGSKYVETDPEGRWVIAVVGDSIQDSLNPFISNASVYLFDVNEVPGRYNVEGWCDFSFPGKYGRNEAYVIINYMMETDVASYSDDQGGMVLMHGMTGEFTLAQMHDASFTTSSIEFYVATTKKPVQMESCYCLLYSREADARAMVETLYQVTEASPTPGDVGSTSTTVSSEASTTTDGPESSTTTDGPASSTTTDGPESPTTTDGPSSSTTTDGPSSSTTTDGPESSTITDGTQSDITTGGIGSTTSTGGQEFTATALHHDHVYLTRSTNTEIILTDDVTSPGYPKLVRGRRMVRLTRPDNHARETRLKSDCETEPYDVARHPCTPDNRVVTIDFAQMR</sequence>
<feature type="chain" id="PRO_5046722636" evidence="2">
    <location>
        <begin position="18"/>
        <end position="765"/>
    </location>
</feature>
<reference evidence="3" key="1">
    <citation type="submission" date="2022-11" db="EMBL/GenBank/DDBJ databases">
        <title>Centuries of genome instability and evolution in soft-shell clam transmissible cancer (bioRxiv).</title>
        <authorList>
            <person name="Hart S.F.M."/>
            <person name="Yonemitsu M.A."/>
            <person name="Giersch R.M."/>
            <person name="Beal B.F."/>
            <person name="Arriagada G."/>
            <person name="Davis B.W."/>
            <person name="Ostrander E.A."/>
            <person name="Goff S.P."/>
            <person name="Metzger M.J."/>
        </authorList>
    </citation>
    <scope>NUCLEOTIDE SEQUENCE</scope>
    <source>
        <strain evidence="3">MELC-2E11</strain>
        <tissue evidence="3">Siphon/mantle</tissue>
    </source>
</reference>
<evidence type="ECO:0000313" key="3">
    <source>
        <dbReference type="EMBL" id="WAR18206.1"/>
    </source>
</evidence>
<keyword evidence="2" id="KW-0732">Signal</keyword>
<protein>
    <submittedName>
        <fullName evidence="3">Uncharacterized protein</fullName>
    </submittedName>
</protein>
<gene>
    <name evidence="3" type="ORF">MAR_000044</name>
</gene>
<feature type="region of interest" description="Disordered" evidence="1">
    <location>
        <begin position="275"/>
        <end position="359"/>
    </location>
</feature>
<accession>A0ABY7FG45</accession>
<evidence type="ECO:0000313" key="4">
    <source>
        <dbReference type="Proteomes" id="UP001164746"/>
    </source>
</evidence>
<organism evidence="3 4">
    <name type="scientific">Mya arenaria</name>
    <name type="common">Soft-shell clam</name>
    <dbReference type="NCBI Taxonomy" id="6604"/>
    <lineage>
        <taxon>Eukaryota</taxon>
        <taxon>Metazoa</taxon>
        <taxon>Spiralia</taxon>
        <taxon>Lophotrochozoa</taxon>
        <taxon>Mollusca</taxon>
        <taxon>Bivalvia</taxon>
        <taxon>Autobranchia</taxon>
        <taxon>Heteroconchia</taxon>
        <taxon>Euheterodonta</taxon>
        <taxon>Imparidentia</taxon>
        <taxon>Neoheterodontei</taxon>
        <taxon>Myida</taxon>
        <taxon>Myoidea</taxon>
        <taxon>Myidae</taxon>
        <taxon>Mya</taxon>
    </lineage>
</organism>
<proteinExistence type="predicted"/>
<dbReference type="Proteomes" id="UP001164746">
    <property type="component" value="Chromosome 11"/>
</dbReference>
<evidence type="ECO:0000256" key="1">
    <source>
        <dbReference type="SAM" id="MobiDB-lite"/>
    </source>
</evidence>
<dbReference type="EMBL" id="CP111022">
    <property type="protein sequence ID" value="WAR18206.1"/>
    <property type="molecule type" value="Genomic_DNA"/>
</dbReference>
<feature type="signal peptide" evidence="2">
    <location>
        <begin position="1"/>
        <end position="17"/>
    </location>
</feature>
<evidence type="ECO:0000256" key="2">
    <source>
        <dbReference type="SAM" id="SignalP"/>
    </source>
</evidence>
<name>A0ABY7FG45_MYAAR</name>